<evidence type="ECO:0000313" key="3">
    <source>
        <dbReference type="Proteomes" id="UP000712281"/>
    </source>
</evidence>
<dbReference type="EMBL" id="QGKW02002005">
    <property type="protein sequence ID" value="KAF2540664.1"/>
    <property type="molecule type" value="Genomic_DNA"/>
</dbReference>
<dbReference type="Proteomes" id="UP000712281">
    <property type="component" value="Unassembled WGS sequence"/>
</dbReference>
<comment type="caution">
    <text evidence="2">The sequence shown here is derived from an EMBL/GenBank/DDBJ whole genome shotgun (WGS) entry which is preliminary data.</text>
</comment>
<dbReference type="InterPro" id="IPR015915">
    <property type="entry name" value="Kelch-typ_b-propeller"/>
</dbReference>
<sequence length="163" mass="18315">MNCLARISRASYPRLSIISKSFRSFLSTKELYLARSQIGSTEQCLFDETLQCPQWSTLWINPNPTLKKKKKKKKTLEKLLAPIPPSDFPSVSQSALVVGSEIYVIRTDQDKTHDRDAPSMIVARKYALACFYDGKIYVMGGCGDDDEPGHNDANLGTSLRSRH</sequence>
<reference evidence="2" key="1">
    <citation type="submission" date="2019-12" db="EMBL/GenBank/DDBJ databases">
        <title>Genome sequencing and annotation of Brassica cretica.</title>
        <authorList>
            <person name="Studholme D.J."/>
            <person name="Sarris P.F."/>
        </authorList>
    </citation>
    <scope>NUCLEOTIDE SEQUENCE</scope>
    <source>
        <strain evidence="2">PFS-001/15</strain>
        <tissue evidence="2">Leaf</tissue>
    </source>
</reference>
<dbReference type="Gene3D" id="2.120.10.80">
    <property type="entry name" value="Kelch-type beta propeller"/>
    <property type="match status" value="1"/>
</dbReference>
<dbReference type="SUPFAM" id="SSF117281">
    <property type="entry name" value="Kelch motif"/>
    <property type="match status" value="1"/>
</dbReference>
<dbReference type="PANTHER" id="PTHR24414:SF91">
    <property type="entry name" value="(RAPE) HYPOTHETICAL PROTEIN"/>
    <property type="match status" value="1"/>
</dbReference>
<accession>A0A8S9G5T3</accession>
<feature type="domain" description="FKB95-like N-terminal Kelch" evidence="1">
    <location>
        <begin position="55"/>
        <end position="147"/>
    </location>
</feature>
<proteinExistence type="predicted"/>
<dbReference type="InterPro" id="IPR050354">
    <property type="entry name" value="F-box/kelch-repeat_ARATH"/>
</dbReference>
<dbReference type="AlphaFoldDB" id="A0A8S9G5T3"/>
<protein>
    <recommendedName>
        <fullName evidence="1">FKB95-like N-terminal Kelch domain-containing protein</fullName>
    </recommendedName>
</protein>
<evidence type="ECO:0000313" key="2">
    <source>
        <dbReference type="EMBL" id="KAF2540664.1"/>
    </source>
</evidence>
<dbReference type="Pfam" id="PF25210">
    <property type="entry name" value="Kelch_FKB95"/>
    <property type="match status" value="1"/>
</dbReference>
<dbReference type="PANTHER" id="PTHR24414">
    <property type="entry name" value="F-BOX/KELCH-REPEAT PROTEIN SKIP4"/>
    <property type="match status" value="1"/>
</dbReference>
<evidence type="ECO:0000259" key="1">
    <source>
        <dbReference type="Pfam" id="PF25210"/>
    </source>
</evidence>
<dbReference type="InterPro" id="IPR057499">
    <property type="entry name" value="Kelch_FKB95"/>
</dbReference>
<organism evidence="2 3">
    <name type="scientific">Brassica cretica</name>
    <name type="common">Mustard</name>
    <dbReference type="NCBI Taxonomy" id="69181"/>
    <lineage>
        <taxon>Eukaryota</taxon>
        <taxon>Viridiplantae</taxon>
        <taxon>Streptophyta</taxon>
        <taxon>Embryophyta</taxon>
        <taxon>Tracheophyta</taxon>
        <taxon>Spermatophyta</taxon>
        <taxon>Magnoliopsida</taxon>
        <taxon>eudicotyledons</taxon>
        <taxon>Gunneridae</taxon>
        <taxon>Pentapetalae</taxon>
        <taxon>rosids</taxon>
        <taxon>malvids</taxon>
        <taxon>Brassicales</taxon>
        <taxon>Brassicaceae</taxon>
        <taxon>Brassiceae</taxon>
        <taxon>Brassica</taxon>
    </lineage>
</organism>
<gene>
    <name evidence="2" type="ORF">F2Q68_00030949</name>
</gene>
<name>A0A8S9G5T3_BRACR</name>